<reference evidence="1" key="1">
    <citation type="submission" date="2015-12" db="EMBL/GenBank/DDBJ databases">
        <title>Gene expression during late stages of embryo sac development: a critical building block for successful pollen-pistil interactions.</title>
        <authorList>
            <person name="Liu Y."/>
            <person name="Joly V."/>
            <person name="Sabar M."/>
            <person name="Matton D.P."/>
        </authorList>
    </citation>
    <scope>NUCLEOTIDE SEQUENCE</scope>
</reference>
<name>A0A0V0HK32_SOLCH</name>
<protein>
    <submittedName>
        <fullName evidence="1">Putative ovule protein</fullName>
    </submittedName>
</protein>
<dbReference type="AlphaFoldDB" id="A0A0V0HK32"/>
<accession>A0A0V0HK32</accession>
<dbReference type="EMBL" id="GEDG01018395">
    <property type="protein sequence ID" value="JAP20830.1"/>
    <property type="molecule type" value="Transcribed_RNA"/>
</dbReference>
<proteinExistence type="predicted"/>
<evidence type="ECO:0000313" key="1">
    <source>
        <dbReference type="EMBL" id="JAP20830.1"/>
    </source>
</evidence>
<sequence length="85" mass="9726">MTLSSDPFFPSFCHSEKTIKATSLNSSNLFVGVCPQFNWEIQVLYMSLVRFFLGTSHNNKLAKWVCVINSFFYVIVNLSLLPPFI</sequence>
<organism evidence="1">
    <name type="scientific">Solanum chacoense</name>
    <name type="common">Chaco potato</name>
    <dbReference type="NCBI Taxonomy" id="4108"/>
    <lineage>
        <taxon>Eukaryota</taxon>
        <taxon>Viridiplantae</taxon>
        <taxon>Streptophyta</taxon>
        <taxon>Embryophyta</taxon>
        <taxon>Tracheophyta</taxon>
        <taxon>Spermatophyta</taxon>
        <taxon>Magnoliopsida</taxon>
        <taxon>eudicotyledons</taxon>
        <taxon>Gunneridae</taxon>
        <taxon>Pentapetalae</taxon>
        <taxon>asterids</taxon>
        <taxon>lamiids</taxon>
        <taxon>Solanales</taxon>
        <taxon>Solanaceae</taxon>
        <taxon>Solanoideae</taxon>
        <taxon>Solaneae</taxon>
        <taxon>Solanum</taxon>
    </lineage>
</organism>